<dbReference type="PANTHER" id="PTHR38481:SF1">
    <property type="entry name" value="HYALURONATE LYASE"/>
    <property type="match status" value="1"/>
</dbReference>
<reference evidence="9" key="1">
    <citation type="submission" date="2023-03" db="EMBL/GenBank/DDBJ databases">
        <title>Massive genome expansion in bonnet fungi (Mycena s.s.) driven by repeated elements and novel gene families across ecological guilds.</title>
        <authorList>
            <consortium name="Lawrence Berkeley National Laboratory"/>
            <person name="Harder C.B."/>
            <person name="Miyauchi S."/>
            <person name="Viragh M."/>
            <person name="Kuo A."/>
            <person name="Thoen E."/>
            <person name="Andreopoulos B."/>
            <person name="Lu D."/>
            <person name="Skrede I."/>
            <person name="Drula E."/>
            <person name="Henrissat B."/>
            <person name="Morin E."/>
            <person name="Kohler A."/>
            <person name="Barry K."/>
            <person name="LaButti K."/>
            <person name="Morin E."/>
            <person name="Salamov A."/>
            <person name="Lipzen A."/>
            <person name="Mereny Z."/>
            <person name="Hegedus B."/>
            <person name="Baldrian P."/>
            <person name="Stursova M."/>
            <person name="Weitz H."/>
            <person name="Taylor A."/>
            <person name="Grigoriev I.V."/>
            <person name="Nagy L.G."/>
            <person name="Martin F."/>
            <person name="Kauserud H."/>
        </authorList>
    </citation>
    <scope>NUCLEOTIDE SEQUENCE</scope>
    <source>
        <strain evidence="9">CBHHK173m</strain>
    </source>
</reference>
<comment type="similarity">
    <text evidence="1">Belongs to the polysaccharide lyase 8 family.</text>
</comment>
<evidence type="ECO:0000313" key="10">
    <source>
        <dbReference type="Proteomes" id="UP001222325"/>
    </source>
</evidence>
<keyword evidence="10" id="KW-1185">Reference proteome</keyword>
<accession>A0AAD6XUW0</accession>
<dbReference type="InterPro" id="IPR003159">
    <property type="entry name" value="Lyase_8_central_dom"/>
</dbReference>
<dbReference type="Pfam" id="PF08124">
    <property type="entry name" value="Lyase_8_N"/>
    <property type="match status" value="1"/>
</dbReference>
<evidence type="ECO:0000259" key="6">
    <source>
        <dbReference type="Pfam" id="PF02278"/>
    </source>
</evidence>
<keyword evidence="2 5" id="KW-0732">Signal</keyword>
<evidence type="ECO:0000259" key="7">
    <source>
        <dbReference type="Pfam" id="PF02884"/>
    </source>
</evidence>
<evidence type="ECO:0000256" key="3">
    <source>
        <dbReference type="ARBA" id="ARBA00023239"/>
    </source>
</evidence>
<dbReference type="GO" id="GO:0005576">
    <property type="term" value="C:extracellular region"/>
    <property type="evidence" value="ECO:0007669"/>
    <property type="project" value="InterPro"/>
</dbReference>
<dbReference type="InterPro" id="IPR004103">
    <property type="entry name" value="Lyase_8_C"/>
</dbReference>
<feature type="chain" id="PRO_5042079305" evidence="5">
    <location>
        <begin position="24"/>
        <end position="846"/>
    </location>
</feature>
<dbReference type="GO" id="GO:0005975">
    <property type="term" value="P:carbohydrate metabolic process"/>
    <property type="evidence" value="ECO:0007669"/>
    <property type="project" value="InterPro"/>
</dbReference>
<evidence type="ECO:0000256" key="4">
    <source>
        <dbReference type="SAM" id="MobiDB-lite"/>
    </source>
</evidence>
<dbReference type="Gene3D" id="2.60.220.10">
    <property type="entry name" value="Polysaccharide lyase family 8-like, C-terminal"/>
    <property type="match status" value="1"/>
</dbReference>
<dbReference type="PANTHER" id="PTHR38481">
    <property type="entry name" value="HYALURONATE LYASE"/>
    <property type="match status" value="1"/>
</dbReference>
<dbReference type="InterPro" id="IPR011013">
    <property type="entry name" value="Gal_mutarotase_sf_dom"/>
</dbReference>
<dbReference type="Pfam" id="PF02884">
    <property type="entry name" value="Lyase_8_C"/>
    <property type="match status" value="1"/>
</dbReference>
<feature type="region of interest" description="Disordered" evidence="4">
    <location>
        <begin position="79"/>
        <end position="101"/>
    </location>
</feature>
<dbReference type="SUPFAM" id="SSF74650">
    <property type="entry name" value="Galactose mutarotase-like"/>
    <property type="match status" value="1"/>
</dbReference>
<feature type="compositionally biased region" description="Low complexity" evidence="4">
    <location>
        <begin position="79"/>
        <end position="94"/>
    </location>
</feature>
<feature type="domain" description="Polysaccharide lyase family 8 C-terminal" evidence="7">
    <location>
        <begin position="728"/>
        <end position="800"/>
    </location>
</feature>
<dbReference type="SUPFAM" id="SSF49863">
    <property type="entry name" value="Hyaluronate lyase-like, C-terminal domain"/>
    <property type="match status" value="1"/>
</dbReference>
<dbReference type="InterPro" id="IPR012970">
    <property type="entry name" value="Lyase_8_alpha_N"/>
</dbReference>
<keyword evidence="3 9" id="KW-0456">Lyase</keyword>
<proteinExistence type="inferred from homology"/>
<evidence type="ECO:0000313" key="9">
    <source>
        <dbReference type="EMBL" id="KAJ7101289.1"/>
    </source>
</evidence>
<dbReference type="Pfam" id="PF02278">
    <property type="entry name" value="Lyase_8"/>
    <property type="match status" value="1"/>
</dbReference>
<evidence type="ECO:0000256" key="1">
    <source>
        <dbReference type="ARBA" id="ARBA00006699"/>
    </source>
</evidence>
<feature type="signal peptide" evidence="5">
    <location>
        <begin position="1"/>
        <end position="23"/>
    </location>
</feature>
<name>A0AAD6XUW0_9AGAR</name>
<sequence length="846" mass="89164">MRSLKAHLVSGLLAISSFQTVHGVSSSATQSSQSQNLPESTPASASALAGSSVVSSLSTSAQSSSLSSRATSISATWSSSSIAPSSSASAQPSSGAIDPATAPDIATLHERRLSNIVGELTEASSIPSWLSTLGSNGKWPDVDYTTGCTARRANWPAMIHWNRISTMCGAWNGGLAGAEQYARDATIRSSITRAMGYWFANDFTVPACLDSGGTAACPCGTPGLWNTNWYSNIIGTPELVSMSCLLLNDTLSADELAHCVTITGRAYGTFTHKINGVGTLTGANALDVAKIGIDLALLTLNLTIITDAYQRVHNELQIATGAGADGVRPDGSFGQHGGLLYNGNYGKDYTNDIVDLEVEAGGTQFQATPASQTALATLFDGDRWMIYRNVLTGVLHWDFSVLGRFISFPTADFTQATGSILLNLTKIDELGQQWGADTLRDFATTLARKSSSANAGQLEGNRMFWNNDYMVHRGANYVTTVKMYSVRSRNSECTNLANPFGFHLSDGALRTYLQGNEYEDIAAAMDWNLVPGITVDYGATPLNCGQTQFTGIEKFVGGVSDETLGVAAMRYSNPLTHSLQWQKAWFFLEDDVQLVMVANISSASDASVVSVLDQRLHAGEVVLDSANKLSAPAFAKDRLRGARTLWHGGVGYGLPAPADGFALSLQVGPKTGNWSAIGTSTQPPSTVDLFAASLVHENATAPLVYTIFPGTGFAAFRRKHARASALVQVLRNDARVSAVLDARGSSVMAVFWGADGGSVDLVPRSPVTFTISANGTAALMFDWVSGKLTVSDPTQTLSAVAVTLRIGGSGGRRMAQRLGGGLSGTLVFALPSGGLAGSSVSENVYH</sequence>
<dbReference type="GO" id="GO:0030246">
    <property type="term" value="F:carbohydrate binding"/>
    <property type="evidence" value="ECO:0007669"/>
    <property type="project" value="InterPro"/>
</dbReference>
<dbReference type="Gene3D" id="1.50.10.100">
    <property type="entry name" value="Chondroitin AC/alginate lyase"/>
    <property type="match status" value="1"/>
</dbReference>
<comment type="caution">
    <text evidence="9">The sequence shown here is derived from an EMBL/GenBank/DDBJ whole genome shotgun (WGS) entry which is preliminary data.</text>
</comment>
<dbReference type="EMBL" id="JARJCN010000004">
    <property type="protein sequence ID" value="KAJ7101289.1"/>
    <property type="molecule type" value="Genomic_DNA"/>
</dbReference>
<dbReference type="SUPFAM" id="SSF48230">
    <property type="entry name" value="Chondroitin AC/alginate lyase"/>
    <property type="match status" value="1"/>
</dbReference>
<organism evidence="9 10">
    <name type="scientific">Mycena belliarum</name>
    <dbReference type="NCBI Taxonomy" id="1033014"/>
    <lineage>
        <taxon>Eukaryota</taxon>
        <taxon>Fungi</taxon>
        <taxon>Dikarya</taxon>
        <taxon>Basidiomycota</taxon>
        <taxon>Agaricomycotina</taxon>
        <taxon>Agaricomycetes</taxon>
        <taxon>Agaricomycetidae</taxon>
        <taxon>Agaricales</taxon>
        <taxon>Marasmiineae</taxon>
        <taxon>Mycenaceae</taxon>
        <taxon>Mycena</taxon>
    </lineage>
</organism>
<dbReference type="InterPro" id="IPR038970">
    <property type="entry name" value="Lyase_8"/>
</dbReference>
<feature type="domain" description="Polysaccharide lyase 8 N-terminal alpha-helical" evidence="8">
    <location>
        <begin position="136"/>
        <end position="427"/>
    </location>
</feature>
<dbReference type="InterPro" id="IPR008929">
    <property type="entry name" value="Chondroitin_lyas"/>
</dbReference>
<dbReference type="InterPro" id="IPR011071">
    <property type="entry name" value="Lyase_8-like_C"/>
</dbReference>
<evidence type="ECO:0000256" key="2">
    <source>
        <dbReference type="ARBA" id="ARBA00022729"/>
    </source>
</evidence>
<feature type="domain" description="Polysaccharide lyase family 8 central" evidence="6">
    <location>
        <begin position="461"/>
        <end position="711"/>
    </location>
</feature>
<evidence type="ECO:0000256" key="5">
    <source>
        <dbReference type="SAM" id="SignalP"/>
    </source>
</evidence>
<dbReference type="GO" id="GO:0016837">
    <property type="term" value="F:carbon-oxygen lyase activity, acting on polysaccharides"/>
    <property type="evidence" value="ECO:0007669"/>
    <property type="project" value="UniProtKB-ARBA"/>
</dbReference>
<gene>
    <name evidence="9" type="ORF">B0H15DRAFT_815569</name>
</gene>
<dbReference type="InterPro" id="IPR014718">
    <property type="entry name" value="GH-type_carb-bd"/>
</dbReference>
<dbReference type="Gene3D" id="2.70.98.10">
    <property type="match status" value="1"/>
</dbReference>
<evidence type="ECO:0000259" key="8">
    <source>
        <dbReference type="Pfam" id="PF08124"/>
    </source>
</evidence>
<protein>
    <submittedName>
        <fullName evidence="9">Polysaccharide lyase family 8 protein</fullName>
    </submittedName>
</protein>
<dbReference type="Proteomes" id="UP001222325">
    <property type="component" value="Unassembled WGS sequence"/>
</dbReference>
<dbReference type="AlphaFoldDB" id="A0AAD6XUW0"/>